<protein>
    <submittedName>
        <fullName evidence="1">Uncharacterized protein</fullName>
    </submittedName>
</protein>
<reference evidence="1 2" key="1">
    <citation type="journal article" date="2020" name="Cell">
        <title>Large-Scale Comparative Analyses of Tick Genomes Elucidate Their Genetic Diversity and Vector Capacities.</title>
        <authorList>
            <consortium name="Tick Genome and Microbiome Consortium (TIGMIC)"/>
            <person name="Jia N."/>
            <person name="Wang J."/>
            <person name="Shi W."/>
            <person name="Du L."/>
            <person name="Sun Y."/>
            <person name="Zhan W."/>
            <person name="Jiang J.F."/>
            <person name="Wang Q."/>
            <person name="Zhang B."/>
            <person name="Ji P."/>
            <person name="Bell-Sakyi L."/>
            <person name="Cui X.M."/>
            <person name="Yuan T.T."/>
            <person name="Jiang B.G."/>
            <person name="Yang W.F."/>
            <person name="Lam T.T."/>
            <person name="Chang Q.C."/>
            <person name="Ding S.J."/>
            <person name="Wang X.J."/>
            <person name="Zhu J.G."/>
            <person name="Ruan X.D."/>
            <person name="Zhao L."/>
            <person name="Wei J.T."/>
            <person name="Ye R.Z."/>
            <person name="Que T.C."/>
            <person name="Du C.H."/>
            <person name="Zhou Y.H."/>
            <person name="Cheng J.X."/>
            <person name="Dai P.F."/>
            <person name="Guo W.B."/>
            <person name="Han X.H."/>
            <person name="Huang E.J."/>
            <person name="Li L.F."/>
            <person name="Wei W."/>
            <person name="Gao Y.C."/>
            <person name="Liu J.Z."/>
            <person name="Shao H.Z."/>
            <person name="Wang X."/>
            <person name="Wang C.C."/>
            <person name="Yang T.C."/>
            <person name="Huo Q.B."/>
            <person name="Li W."/>
            <person name="Chen H.Y."/>
            <person name="Chen S.E."/>
            <person name="Zhou L.G."/>
            <person name="Ni X.B."/>
            <person name="Tian J.H."/>
            <person name="Sheng Y."/>
            <person name="Liu T."/>
            <person name="Pan Y.S."/>
            <person name="Xia L.Y."/>
            <person name="Li J."/>
            <person name="Zhao F."/>
            <person name="Cao W.C."/>
        </authorList>
    </citation>
    <scope>NUCLEOTIDE SEQUENCE [LARGE SCALE GENOMIC DNA]</scope>
    <source>
        <strain evidence="1">Iper-2018</strain>
    </source>
</reference>
<evidence type="ECO:0000313" key="2">
    <source>
        <dbReference type="Proteomes" id="UP000805193"/>
    </source>
</evidence>
<sequence>MIPDPRLPHVGRSRLHLMSSLPTSDSHGNAVPVAAAGPWGIPLVGHLAILRTGFYGGECIELARKYGPVFRLKLGVQSIVLVNDFDLIKEILSKKECLYRPQSWVFKASGVDTLHGNLLDFFAAGTSTSAAIILCIIYHCANHPDTLQAKIYGEIDRVVGSCNTPTWEDHHAMPYTMAVIWEMQRWKTLTPINLPRLAEEDVSLNGYRIPKGTVVLANFWAVHFNPKYWKNPEEFDPSRFLTHDESALLSKPEYLLTFSIGDDGYGLESWFITPVPGNHVTSIACCRSSKAHSSVRPVVERCSGLLKNRFSCLERHRTLHYDPSKATTTIITTRAVLDNACLVLSEPKPESGSDPEKRELESEPSSEGATHARITVPPMRDAAGIKESVATTVVLPQRTPPGSPYCPRHGDAQHRCRRRRGAAHHHDCGPDHQGPICFLAVSEALTVKAVKCTLRSLLHNHGRP</sequence>
<dbReference type="EMBL" id="JABSTQ010009727">
    <property type="protein sequence ID" value="KAG0426340.1"/>
    <property type="molecule type" value="Genomic_DNA"/>
</dbReference>
<accession>A0AC60Q0D4</accession>
<name>A0AC60Q0D4_IXOPE</name>
<proteinExistence type="predicted"/>
<comment type="caution">
    <text evidence="1">The sequence shown here is derived from an EMBL/GenBank/DDBJ whole genome shotgun (WGS) entry which is preliminary data.</text>
</comment>
<dbReference type="Proteomes" id="UP000805193">
    <property type="component" value="Unassembled WGS sequence"/>
</dbReference>
<keyword evidence="2" id="KW-1185">Reference proteome</keyword>
<evidence type="ECO:0000313" key="1">
    <source>
        <dbReference type="EMBL" id="KAG0426340.1"/>
    </source>
</evidence>
<organism evidence="1 2">
    <name type="scientific">Ixodes persulcatus</name>
    <name type="common">Taiga tick</name>
    <dbReference type="NCBI Taxonomy" id="34615"/>
    <lineage>
        <taxon>Eukaryota</taxon>
        <taxon>Metazoa</taxon>
        <taxon>Ecdysozoa</taxon>
        <taxon>Arthropoda</taxon>
        <taxon>Chelicerata</taxon>
        <taxon>Arachnida</taxon>
        <taxon>Acari</taxon>
        <taxon>Parasitiformes</taxon>
        <taxon>Ixodida</taxon>
        <taxon>Ixodoidea</taxon>
        <taxon>Ixodidae</taxon>
        <taxon>Ixodinae</taxon>
        <taxon>Ixodes</taxon>
    </lineage>
</organism>
<gene>
    <name evidence="1" type="ORF">HPB47_026542</name>
</gene>